<dbReference type="PANTHER" id="PTHR30518">
    <property type="entry name" value="ENDOLYTIC MUREIN TRANSGLYCOSYLASE"/>
    <property type="match status" value="1"/>
</dbReference>
<dbReference type="GO" id="GO:0008932">
    <property type="term" value="F:lytic endotransglycosylase activity"/>
    <property type="evidence" value="ECO:0007669"/>
    <property type="project" value="UniProtKB-UniRule"/>
</dbReference>
<keyword evidence="1 7" id="KW-1003">Cell membrane</keyword>
<evidence type="ECO:0000256" key="7">
    <source>
        <dbReference type="HAMAP-Rule" id="MF_02065"/>
    </source>
</evidence>
<organism evidence="8 9">
    <name type="scientific">Corynebacterium pseudodiphtheriticum</name>
    <dbReference type="NCBI Taxonomy" id="37637"/>
    <lineage>
        <taxon>Bacteria</taxon>
        <taxon>Bacillati</taxon>
        <taxon>Actinomycetota</taxon>
        <taxon>Actinomycetes</taxon>
        <taxon>Mycobacteriales</taxon>
        <taxon>Corynebacteriaceae</taxon>
        <taxon>Corynebacterium</taxon>
    </lineage>
</organism>
<comment type="catalytic activity">
    <reaction evidence="7">
        <text>a peptidoglycan chain = a peptidoglycan chain with N-acetyl-1,6-anhydromuramyl-[peptide] at the reducing end + a peptidoglycan chain with N-acetylglucosamine at the non-reducing end.</text>
        <dbReference type="EC" id="4.2.2.29"/>
    </reaction>
</comment>
<dbReference type="GO" id="GO:0005886">
    <property type="term" value="C:plasma membrane"/>
    <property type="evidence" value="ECO:0007669"/>
    <property type="project" value="UniProtKB-UniRule"/>
</dbReference>
<keyword evidence="5 7" id="KW-0456">Lyase</keyword>
<reference evidence="8" key="1">
    <citation type="submission" date="2023-05" db="EMBL/GenBank/DDBJ databases">
        <title>Metabolic capabilities are highly conserved among human nasal-associated Corynebacterium species in pangenomic analyses.</title>
        <authorList>
            <person name="Tran T.H."/>
            <person name="Roberts A.Q."/>
            <person name="Escapa I.F."/>
            <person name="Gao W."/>
            <person name="Conlan S."/>
            <person name="Kong H."/>
            <person name="Segre J.A."/>
            <person name="Kelly M.S."/>
            <person name="Lemon K.P."/>
        </authorList>
    </citation>
    <scope>NUCLEOTIDE SEQUENCE</scope>
    <source>
        <strain evidence="8">KPL2773</strain>
    </source>
</reference>
<comment type="similarity">
    <text evidence="7">Belongs to the transglycosylase MltG family.</text>
</comment>
<keyword evidence="3 7" id="KW-1133">Transmembrane helix</keyword>
<dbReference type="GO" id="GO:0071555">
    <property type="term" value="P:cell wall organization"/>
    <property type="evidence" value="ECO:0007669"/>
    <property type="project" value="UniProtKB-KW"/>
</dbReference>
<evidence type="ECO:0000313" key="9">
    <source>
        <dbReference type="Proteomes" id="UP001224412"/>
    </source>
</evidence>
<dbReference type="HAMAP" id="MF_02065">
    <property type="entry name" value="MltG"/>
    <property type="match status" value="1"/>
</dbReference>
<proteinExistence type="inferred from homology"/>
<evidence type="ECO:0000256" key="6">
    <source>
        <dbReference type="ARBA" id="ARBA00023316"/>
    </source>
</evidence>
<sequence length="398" mass="43257">MSNQTRVRVKRSMDPKYVKRRQRGLAVLIASFILIIGVSAYIAFNVVFARGGASVDDYDGNGNGVVAMVQIKEGDSISSLGPELEERGIVASDSVFQTAAASNPDAGNVQPGFYRLEEEMSAQAAVAALLDPAKQVDLLDVHGGATLQDVNVKGGNVRLGIYSQISDVSCADNEEDQCVRAEELASVAANKDPADLGAPEWALDPVRAQGSDPKRLEGLIAPGKYVIDPNMDAEEILTDLVTRTTKRYNDSKIVERARAVGLEPYELLIAASLVEREAPAGDFDKVARVILNRLDEPMRLEFDSTVNYGLDDVELATSDEDRARQTPWNTYAMDGLPATPIAAPSDDALHAMEHPAEGNWLFFVTIDNKGTTVFNDTFEKHLEDVDRALESGILDHHE</sequence>
<feature type="site" description="Important for catalytic activity" evidence="7">
    <location>
        <position position="277"/>
    </location>
</feature>
<keyword evidence="6 7" id="KW-0961">Cell wall biogenesis/degradation</keyword>
<evidence type="ECO:0000256" key="5">
    <source>
        <dbReference type="ARBA" id="ARBA00023239"/>
    </source>
</evidence>
<evidence type="ECO:0000313" key="8">
    <source>
        <dbReference type="EMBL" id="MDK4307186.1"/>
    </source>
</evidence>
<dbReference type="AlphaFoldDB" id="A0AAP4BQ32"/>
<comment type="caution">
    <text evidence="8">The sequence shown here is derived from an EMBL/GenBank/DDBJ whole genome shotgun (WGS) entry which is preliminary data.</text>
</comment>
<keyword evidence="4 7" id="KW-0472">Membrane</keyword>
<dbReference type="Pfam" id="PF02618">
    <property type="entry name" value="YceG"/>
    <property type="match status" value="1"/>
</dbReference>
<evidence type="ECO:0000256" key="2">
    <source>
        <dbReference type="ARBA" id="ARBA00022692"/>
    </source>
</evidence>
<evidence type="ECO:0000256" key="1">
    <source>
        <dbReference type="ARBA" id="ARBA00022475"/>
    </source>
</evidence>
<dbReference type="GO" id="GO:0009252">
    <property type="term" value="P:peptidoglycan biosynthetic process"/>
    <property type="evidence" value="ECO:0007669"/>
    <property type="project" value="UniProtKB-UniRule"/>
</dbReference>
<dbReference type="PANTHER" id="PTHR30518:SF2">
    <property type="entry name" value="ENDOLYTIC MUREIN TRANSGLYCOSYLASE"/>
    <property type="match status" value="1"/>
</dbReference>
<evidence type="ECO:0000256" key="3">
    <source>
        <dbReference type="ARBA" id="ARBA00022989"/>
    </source>
</evidence>
<comment type="function">
    <text evidence="7">Functions as a peptidoglycan terminase that cleaves nascent peptidoglycan strands endolytically to terminate their elongation.</text>
</comment>
<accession>A0AAP4BQ32</accession>
<dbReference type="EC" id="4.2.2.29" evidence="7"/>
<evidence type="ECO:0000256" key="4">
    <source>
        <dbReference type="ARBA" id="ARBA00023136"/>
    </source>
</evidence>
<dbReference type="EMBL" id="JASNVH010000009">
    <property type="protein sequence ID" value="MDK4307186.1"/>
    <property type="molecule type" value="Genomic_DNA"/>
</dbReference>
<protein>
    <recommendedName>
        <fullName evidence="7">Endolytic murein transglycosylase</fullName>
        <ecNumber evidence="7">4.2.2.29</ecNumber>
    </recommendedName>
    <alternativeName>
        <fullName evidence="7">Peptidoglycan lytic transglycosylase</fullName>
    </alternativeName>
    <alternativeName>
        <fullName evidence="7">Peptidoglycan polymerization terminase</fullName>
    </alternativeName>
</protein>
<dbReference type="Proteomes" id="UP001224412">
    <property type="component" value="Unassembled WGS sequence"/>
</dbReference>
<name>A0AAP4BQ32_9CORY</name>
<dbReference type="RefSeq" id="WP_126856126.1">
    <property type="nucleotide sequence ID" value="NZ_CP100362.1"/>
</dbReference>
<dbReference type="NCBIfam" id="TIGR00247">
    <property type="entry name" value="endolytic transglycosylase MltG"/>
    <property type="match status" value="1"/>
</dbReference>
<dbReference type="Gene3D" id="3.30.1490.480">
    <property type="entry name" value="Endolytic murein transglycosylase"/>
    <property type="match status" value="1"/>
</dbReference>
<keyword evidence="2 7" id="KW-0812">Transmembrane</keyword>
<dbReference type="InterPro" id="IPR003770">
    <property type="entry name" value="MLTG-like"/>
</dbReference>
<gene>
    <name evidence="7 8" type="primary">mltG</name>
    <name evidence="8" type="ORF">QPX42_06495</name>
</gene>